<dbReference type="Proteomes" id="UP000008718">
    <property type="component" value="Chromosome"/>
</dbReference>
<reference key="1">
    <citation type="submission" date="2010-11" db="EMBL/GenBank/DDBJ databases">
        <title>The complete genome of Paludibacter propionicigenes DSM 17365.</title>
        <authorList>
            <consortium name="US DOE Joint Genome Institute (JGI-PGF)"/>
            <person name="Lucas S."/>
            <person name="Copeland A."/>
            <person name="Lapidus A."/>
            <person name="Bruce D."/>
            <person name="Goodwin L."/>
            <person name="Pitluck S."/>
            <person name="Kyrpides N."/>
            <person name="Mavromatis K."/>
            <person name="Ivanova N."/>
            <person name="Munk A.C."/>
            <person name="Brettin T."/>
            <person name="Detter J.C."/>
            <person name="Han C."/>
            <person name="Tapia R."/>
            <person name="Land M."/>
            <person name="Hauser L."/>
            <person name="Markowitz V."/>
            <person name="Cheng J.-F."/>
            <person name="Hugenholtz P."/>
            <person name="Woyke T."/>
            <person name="Wu D."/>
            <person name="Gronow S."/>
            <person name="Wellnitz S."/>
            <person name="Brambilla E."/>
            <person name="Klenk H.-P."/>
            <person name="Eisen J.A."/>
        </authorList>
    </citation>
    <scope>NUCLEOTIDE SEQUENCE</scope>
    <source>
        <strain>WB4</strain>
    </source>
</reference>
<dbReference type="EMBL" id="CP002345">
    <property type="protein sequence ID" value="ADQ79155.1"/>
    <property type="molecule type" value="Genomic_DNA"/>
</dbReference>
<gene>
    <name evidence="1" type="ordered locus">Palpr_1005</name>
</gene>
<keyword evidence="2" id="KW-1185">Reference proteome</keyword>
<dbReference type="RefSeq" id="WP_013444524.1">
    <property type="nucleotide sequence ID" value="NC_014734.1"/>
</dbReference>
<evidence type="ECO:0000313" key="2">
    <source>
        <dbReference type="Proteomes" id="UP000008718"/>
    </source>
</evidence>
<dbReference type="KEGG" id="ppn:Palpr_1005"/>
<sequence>MNEAKSFIGEYTIGLSIAPYMKNILKEKFKYVTPIFPWMTREGSNISKYLHKNDQFKILEIYPRRPKLTTKSNDIEFKINAQIIAGASSGLKLGIPIIACCPLVKNFWELSDNPEFIWVKLKLEKDEDMSIGIKENESFNPKSASIYFVNNSEILDYIESNSKLFSIEKALLAFREINMESSHLDFYPRLGFGGIYKPIYFLLKEL</sequence>
<evidence type="ECO:0000313" key="1">
    <source>
        <dbReference type="EMBL" id="ADQ79155.1"/>
    </source>
</evidence>
<dbReference type="HOGENOM" id="CLU_1248691_0_0_10"/>
<name>E4T361_PALPW</name>
<accession>E4T361</accession>
<dbReference type="eggNOG" id="ENOG50334Y8">
    <property type="taxonomic scope" value="Bacteria"/>
</dbReference>
<organism evidence="1 2">
    <name type="scientific">Paludibacter propionicigenes (strain DSM 17365 / JCM 13257 / WB4)</name>
    <dbReference type="NCBI Taxonomy" id="694427"/>
    <lineage>
        <taxon>Bacteria</taxon>
        <taxon>Pseudomonadati</taxon>
        <taxon>Bacteroidota</taxon>
        <taxon>Bacteroidia</taxon>
        <taxon>Bacteroidales</taxon>
        <taxon>Paludibacteraceae</taxon>
        <taxon>Paludibacter</taxon>
    </lineage>
</organism>
<dbReference type="AlphaFoldDB" id="E4T361"/>
<dbReference type="OrthoDB" id="7069305at2"/>
<proteinExistence type="predicted"/>
<protein>
    <submittedName>
        <fullName evidence="1">Uncharacterized protein</fullName>
    </submittedName>
</protein>
<reference evidence="1 2" key="2">
    <citation type="journal article" date="2011" name="Stand. Genomic Sci.">
        <title>Complete genome sequence of Paludibacter propionicigenes type strain (WB4).</title>
        <authorList>
            <person name="Gronow S."/>
            <person name="Munk C."/>
            <person name="Lapidus A."/>
            <person name="Nolan M."/>
            <person name="Lucas S."/>
            <person name="Hammon N."/>
            <person name="Deshpande S."/>
            <person name="Cheng J.F."/>
            <person name="Tapia R."/>
            <person name="Han C."/>
            <person name="Goodwin L."/>
            <person name="Pitluck S."/>
            <person name="Liolios K."/>
            <person name="Ivanova N."/>
            <person name="Mavromatis K."/>
            <person name="Mikhailova N."/>
            <person name="Pati A."/>
            <person name="Chen A."/>
            <person name="Palaniappan K."/>
            <person name="Land M."/>
            <person name="Hauser L."/>
            <person name="Chang Y.J."/>
            <person name="Jeffries C.D."/>
            <person name="Brambilla E."/>
            <person name="Rohde M."/>
            <person name="Goker M."/>
            <person name="Detter J.C."/>
            <person name="Woyke T."/>
            <person name="Bristow J."/>
            <person name="Eisen J.A."/>
            <person name="Markowitz V."/>
            <person name="Hugenholtz P."/>
            <person name="Kyrpides N.C."/>
            <person name="Klenk H.P."/>
        </authorList>
    </citation>
    <scope>NUCLEOTIDE SEQUENCE [LARGE SCALE GENOMIC DNA]</scope>
    <source>
        <strain evidence="2">DSM 17365 / JCM 13257 / WB4</strain>
    </source>
</reference>